<dbReference type="EMBL" id="CAXITT010000040">
    <property type="protein sequence ID" value="CAL1528886.1"/>
    <property type="molecule type" value="Genomic_DNA"/>
</dbReference>
<feature type="non-terminal residue" evidence="2">
    <location>
        <position position="110"/>
    </location>
</feature>
<accession>A0AAV2H5C2</accession>
<keyword evidence="3" id="KW-1185">Reference proteome</keyword>
<feature type="transmembrane region" description="Helical" evidence="1">
    <location>
        <begin position="65"/>
        <end position="90"/>
    </location>
</feature>
<protein>
    <submittedName>
        <fullName evidence="2">Uncharacterized protein</fullName>
    </submittedName>
</protein>
<dbReference type="Proteomes" id="UP001497497">
    <property type="component" value="Unassembled WGS sequence"/>
</dbReference>
<keyword evidence="1" id="KW-1133">Transmembrane helix</keyword>
<dbReference type="AlphaFoldDB" id="A0AAV2H5C2"/>
<evidence type="ECO:0000256" key="1">
    <source>
        <dbReference type="SAM" id="Phobius"/>
    </source>
</evidence>
<organism evidence="2 3">
    <name type="scientific">Lymnaea stagnalis</name>
    <name type="common">Great pond snail</name>
    <name type="synonym">Helix stagnalis</name>
    <dbReference type="NCBI Taxonomy" id="6523"/>
    <lineage>
        <taxon>Eukaryota</taxon>
        <taxon>Metazoa</taxon>
        <taxon>Spiralia</taxon>
        <taxon>Lophotrochozoa</taxon>
        <taxon>Mollusca</taxon>
        <taxon>Gastropoda</taxon>
        <taxon>Heterobranchia</taxon>
        <taxon>Euthyneura</taxon>
        <taxon>Panpulmonata</taxon>
        <taxon>Hygrophila</taxon>
        <taxon>Lymnaeoidea</taxon>
        <taxon>Lymnaeidae</taxon>
        <taxon>Lymnaea</taxon>
    </lineage>
</organism>
<sequence>TISSFLCFSQYFNYKQLTMCFPSISTISSYQSFSPIFHLCFFPVMCFSSIKLNDEKKDNQKLTNVSLHALATFFTNLSMAVMFASSTLAIKLMEPITSAMTQYFFMGTPM</sequence>
<evidence type="ECO:0000313" key="2">
    <source>
        <dbReference type="EMBL" id="CAL1528886.1"/>
    </source>
</evidence>
<comment type="caution">
    <text evidence="2">The sequence shown here is derived from an EMBL/GenBank/DDBJ whole genome shotgun (WGS) entry which is preliminary data.</text>
</comment>
<feature type="non-terminal residue" evidence="2">
    <location>
        <position position="1"/>
    </location>
</feature>
<reference evidence="2 3" key="1">
    <citation type="submission" date="2024-04" db="EMBL/GenBank/DDBJ databases">
        <authorList>
            <consortium name="Genoscope - CEA"/>
            <person name="William W."/>
        </authorList>
    </citation>
    <scope>NUCLEOTIDE SEQUENCE [LARGE SCALE GENOMIC DNA]</scope>
</reference>
<gene>
    <name evidence="2" type="ORF">GSLYS_00003056001</name>
</gene>
<keyword evidence="1" id="KW-0812">Transmembrane</keyword>
<name>A0AAV2H5C2_LYMST</name>
<evidence type="ECO:0000313" key="3">
    <source>
        <dbReference type="Proteomes" id="UP001497497"/>
    </source>
</evidence>
<proteinExistence type="predicted"/>
<keyword evidence="1" id="KW-0472">Membrane</keyword>